<reference evidence="1 2" key="1">
    <citation type="submission" date="2019-11" db="EMBL/GenBank/DDBJ databases">
        <title>Bacillus lacus genome.</title>
        <authorList>
            <person name="Allen C.J."/>
            <person name="Newman J.D."/>
        </authorList>
    </citation>
    <scope>NUCLEOTIDE SEQUENCE [LARGE SCALE GENOMIC DNA]</scope>
    <source>
        <strain evidence="1 2">KCTC 33946</strain>
    </source>
</reference>
<accession>A0A7X2J2G6</accession>
<keyword evidence="2" id="KW-1185">Reference proteome</keyword>
<comment type="caution">
    <text evidence="1">The sequence shown here is derived from an EMBL/GenBank/DDBJ whole genome shotgun (WGS) entry which is preliminary data.</text>
</comment>
<organism evidence="1 2">
    <name type="scientific">Metabacillus lacus</name>
    <dbReference type="NCBI Taxonomy" id="1983721"/>
    <lineage>
        <taxon>Bacteria</taxon>
        <taxon>Bacillati</taxon>
        <taxon>Bacillota</taxon>
        <taxon>Bacilli</taxon>
        <taxon>Bacillales</taxon>
        <taxon>Bacillaceae</taxon>
        <taxon>Metabacillus</taxon>
    </lineage>
</organism>
<dbReference type="RefSeq" id="WP_170289461.1">
    <property type="nucleotide sequence ID" value="NZ_WKKI01000072.1"/>
</dbReference>
<protein>
    <submittedName>
        <fullName evidence="1">Uncharacterized protein</fullName>
    </submittedName>
</protein>
<dbReference type="AlphaFoldDB" id="A0A7X2J2G6"/>
<evidence type="ECO:0000313" key="2">
    <source>
        <dbReference type="Proteomes" id="UP000448867"/>
    </source>
</evidence>
<name>A0A7X2J2G6_9BACI</name>
<dbReference type="Proteomes" id="UP000448867">
    <property type="component" value="Unassembled WGS sequence"/>
</dbReference>
<proteinExistence type="predicted"/>
<gene>
    <name evidence="1" type="ORF">GJU40_19200</name>
</gene>
<evidence type="ECO:0000313" key="1">
    <source>
        <dbReference type="EMBL" id="MRX74251.1"/>
    </source>
</evidence>
<dbReference type="EMBL" id="WKKI01000072">
    <property type="protein sequence ID" value="MRX74251.1"/>
    <property type="molecule type" value="Genomic_DNA"/>
</dbReference>
<sequence>MSKILNRVKELSKSMYSSFKFYYKKYFSQDEVPGHSLAAAANRGETASNVFLKRIAGADQYDSLFHKPASAPNLFVQGELWNGIQENLPKHYTIPFQETVALLKPMESNSYDSLFHNSVSTPDLHVNNTLWRGISGKLPEQYILPNQHSLEIFSQLSGDQYSKKFIRNDKSSSGLFVNAQLWENITRALPINYSIPYRETSLLINAMSGDAYSHIFLNPSTKKTSAFVEPIIWNPIKEKLPVEYQVPRRESLQMLKLFNEEQYDHLFINPTKKGLQVDDLLWNTVLFSLPKEYKIPQISMAKLNGQIT</sequence>